<feature type="chain" id="PRO_5012459667" evidence="1">
    <location>
        <begin position="31"/>
        <end position="115"/>
    </location>
</feature>
<feature type="signal peptide" evidence="1">
    <location>
        <begin position="1"/>
        <end position="30"/>
    </location>
</feature>
<dbReference type="KEGG" id="pbor:BSF38_01334"/>
<accession>A0A1U7CLR2</accession>
<name>A0A1U7CLR2_9BACT</name>
<organism evidence="2 3">
    <name type="scientific">Paludisphaera borealis</name>
    <dbReference type="NCBI Taxonomy" id="1387353"/>
    <lineage>
        <taxon>Bacteria</taxon>
        <taxon>Pseudomonadati</taxon>
        <taxon>Planctomycetota</taxon>
        <taxon>Planctomycetia</taxon>
        <taxon>Isosphaerales</taxon>
        <taxon>Isosphaeraceae</taxon>
        <taxon>Paludisphaera</taxon>
    </lineage>
</organism>
<evidence type="ECO:0000313" key="3">
    <source>
        <dbReference type="Proteomes" id="UP000186309"/>
    </source>
</evidence>
<dbReference type="EMBL" id="CP019082">
    <property type="protein sequence ID" value="APW59875.1"/>
    <property type="molecule type" value="Genomic_DNA"/>
</dbReference>
<dbReference type="RefSeq" id="WP_076344124.1">
    <property type="nucleotide sequence ID" value="NZ_CP019082.1"/>
</dbReference>
<keyword evidence="1" id="KW-0732">Signal</keyword>
<reference evidence="3" key="1">
    <citation type="submission" date="2016-12" db="EMBL/GenBank/DDBJ databases">
        <title>Comparative genomics of four Isosphaeraceae planctomycetes: a common pool of plasmids and glycoside hydrolase genes.</title>
        <authorList>
            <person name="Ivanova A."/>
        </authorList>
    </citation>
    <scope>NUCLEOTIDE SEQUENCE [LARGE SCALE GENOMIC DNA]</scope>
    <source>
        <strain evidence="3">PX4</strain>
    </source>
</reference>
<proteinExistence type="predicted"/>
<gene>
    <name evidence="2" type="ORF">BSF38_01334</name>
</gene>
<dbReference type="Proteomes" id="UP000186309">
    <property type="component" value="Chromosome"/>
</dbReference>
<dbReference type="OrthoDB" id="288258at2"/>
<protein>
    <submittedName>
        <fullName evidence="2">Uncharacterized protein</fullName>
    </submittedName>
</protein>
<sequence length="115" mass="12274">MATRNRLGLAFCCVLILAVAGCQTSGSRRAAAPVEPSLSSSVGGEDRTIIEEPPARTVSYVDRHPLFSKPREYYENSTSNSTIVKAATATFVGVPVGFYSEVKQIFVGAPPPVVR</sequence>
<dbReference type="PROSITE" id="PS51257">
    <property type="entry name" value="PROKAR_LIPOPROTEIN"/>
    <property type="match status" value="1"/>
</dbReference>
<evidence type="ECO:0000256" key="1">
    <source>
        <dbReference type="SAM" id="SignalP"/>
    </source>
</evidence>
<evidence type="ECO:0000313" key="2">
    <source>
        <dbReference type="EMBL" id="APW59875.1"/>
    </source>
</evidence>
<keyword evidence="3" id="KW-1185">Reference proteome</keyword>
<dbReference type="AlphaFoldDB" id="A0A1U7CLR2"/>